<accession>A0A6C0BLR9</accession>
<protein>
    <submittedName>
        <fullName evidence="1">Uncharacterized protein</fullName>
    </submittedName>
</protein>
<sequence length="124" mass="14823">MESFPVDLKSAVLEKAEADYQVRKQEWMSKQRQSIFENLVFDLSHGRKLPMVREFNRSHYAWELELMRELQNQKSIYVNLFIQYQTTRSLPLSRVHVENWDDVLKVHHVNAIQAEIDFISDDAQ</sequence>
<evidence type="ECO:0000313" key="1">
    <source>
        <dbReference type="EMBL" id="QHS93325.1"/>
    </source>
</evidence>
<reference evidence="1" key="1">
    <citation type="journal article" date="2020" name="Nature">
        <title>Giant virus diversity and host interactions through global metagenomics.</title>
        <authorList>
            <person name="Schulz F."/>
            <person name="Roux S."/>
            <person name="Paez-Espino D."/>
            <person name="Jungbluth S."/>
            <person name="Walsh D.A."/>
            <person name="Denef V.J."/>
            <person name="McMahon K.D."/>
            <person name="Konstantinidis K.T."/>
            <person name="Eloe-Fadrosh E.A."/>
            <person name="Kyrpides N.C."/>
            <person name="Woyke T."/>
        </authorList>
    </citation>
    <scope>NUCLEOTIDE SEQUENCE</scope>
    <source>
        <strain evidence="1">GVMAG-M-3300017989-17</strain>
    </source>
</reference>
<organism evidence="1">
    <name type="scientific">viral metagenome</name>
    <dbReference type="NCBI Taxonomy" id="1070528"/>
    <lineage>
        <taxon>unclassified sequences</taxon>
        <taxon>metagenomes</taxon>
        <taxon>organismal metagenomes</taxon>
    </lineage>
</organism>
<dbReference type="EMBL" id="MN739202">
    <property type="protein sequence ID" value="QHS93325.1"/>
    <property type="molecule type" value="Genomic_DNA"/>
</dbReference>
<name>A0A6C0BLR9_9ZZZZ</name>
<proteinExistence type="predicted"/>
<dbReference type="AlphaFoldDB" id="A0A6C0BLR9"/>